<feature type="domain" description="RNase H type-1" evidence="1">
    <location>
        <begin position="1"/>
        <end position="102"/>
    </location>
</feature>
<dbReference type="CDD" id="cd09279">
    <property type="entry name" value="RNase_HI_like"/>
    <property type="match status" value="1"/>
</dbReference>
<accession>X1P1D3</accession>
<sequence>KKVSEFIGKTTNNVAEYTALLRGLELSKEFNADEIEIKCDSKLMVNQLKKKWKVKSPNLKPLYQKVRLLLSAYRKVNLIHVPRSIIKAADKLVNKAINSSLDKDVEVHFVEEETESTLF</sequence>
<dbReference type="InterPro" id="IPR036397">
    <property type="entry name" value="RNaseH_sf"/>
</dbReference>
<dbReference type="SUPFAM" id="SSF53098">
    <property type="entry name" value="Ribonuclease H-like"/>
    <property type="match status" value="1"/>
</dbReference>
<organism evidence="2">
    <name type="scientific">marine sediment metagenome</name>
    <dbReference type="NCBI Taxonomy" id="412755"/>
    <lineage>
        <taxon>unclassified sequences</taxon>
        <taxon>metagenomes</taxon>
        <taxon>ecological metagenomes</taxon>
    </lineage>
</organism>
<dbReference type="Gene3D" id="3.30.420.10">
    <property type="entry name" value="Ribonuclease H-like superfamily/Ribonuclease H"/>
    <property type="match status" value="1"/>
</dbReference>
<protein>
    <recommendedName>
        <fullName evidence="1">RNase H type-1 domain-containing protein</fullName>
    </recommendedName>
</protein>
<evidence type="ECO:0000259" key="1">
    <source>
        <dbReference type="PROSITE" id="PS50879"/>
    </source>
</evidence>
<dbReference type="PANTHER" id="PTHR48475:SF1">
    <property type="entry name" value="RNASE H TYPE-1 DOMAIN-CONTAINING PROTEIN"/>
    <property type="match status" value="1"/>
</dbReference>
<dbReference type="GO" id="GO:0003676">
    <property type="term" value="F:nucleic acid binding"/>
    <property type="evidence" value="ECO:0007669"/>
    <property type="project" value="InterPro"/>
</dbReference>
<dbReference type="AlphaFoldDB" id="X1P1D3"/>
<proteinExistence type="predicted"/>
<evidence type="ECO:0000313" key="2">
    <source>
        <dbReference type="EMBL" id="GAI50097.1"/>
    </source>
</evidence>
<name>X1P1D3_9ZZZZ</name>
<dbReference type="PROSITE" id="PS50879">
    <property type="entry name" value="RNASE_H_1"/>
    <property type="match status" value="1"/>
</dbReference>
<dbReference type="Pfam" id="PF13456">
    <property type="entry name" value="RVT_3"/>
    <property type="match status" value="1"/>
</dbReference>
<dbReference type="EMBL" id="BARV01038699">
    <property type="protein sequence ID" value="GAI50097.1"/>
    <property type="molecule type" value="Genomic_DNA"/>
</dbReference>
<dbReference type="InterPro" id="IPR012337">
    <property type="entry name" value="RNaseH-like_sf"/>
</dbReference>
<dbReference type="PANTHER" id="PTHR48475">
    <property type="entry name" value="RIBONUCLEASE H"/>
    <property type="match status" value="1"/>
</dbReference>
<gene>
    <name evidence="2" type="ORF">S06H3_59540</name>
</gene>
<dbReference type="InterPro" id="IPR002156">
    <property type="entry name" value="RNaseH_domain"/>
</dbReference>
<comment type="caution">
    <text evidence="2">The sequence shown here is derived from an EMBL/GenBank/DDBJ whole genome shotgun (WGS) entry which is preliminary data.</text>
</comment>
<reference evidence="2" key="1">
    <citation type="journal article" date="2014" name="Front. Microbiol.">
        <title>High frequency of phylogenetically diverse reductive dehalogenase-homologous genes in deep subseafloor sedimentary metagenomes.</title>
        <authorList>
            <person name="Kawai M."/>
            <person name="Futagami T."/>
            <person name="Toyoda A."/>
            <person name="Takaki Y."/>
            <person name="Nishi S."/>
            <person name="Hori S."/>
            <person name="Arai W."/>
            <person name="Tsubouchi T."/>
            <person name="Morono Y."/>
            <person name="Uchiyama I."/>
            <person name="Ito T."/>
            <person name="Fujiyama A."/>
            <person name="Inagaki F."/>
            <person name="Takami H."/>
        </authorList>
    </citation>
    <scope>NUCLEOTIDE SEQUENCE</scope>
    <source>
        <strain evidence="2">Expedition CK06-06</strain>
    </source>
</reference>
<feature type="non-terminal residue" evidence="2">
    <location>
        <position position="1"/>
    </location>
</feature>
<dbReference type="GO" id="GO:0004523">
    <property type="term" value="F:RNA-DNA hybrid ribonuclease activity"/>
    <property type="evidence" value="ECO:0007669"/>
    <property type="project" value="InterPro"/>
</dbReference>